<evidence type="ECO:0008006" key="4">
    <source>
        <dbReference type="Google" id="ProtNLM"/>
    </source>
</evidence>
<dbReference type="AlphaFoldDB" id="A0A7L5BX06"/>
<evidence type="ECO:0000256" key="1">
    <source>
        <dbReference type="SAM" id="MobiDB-lite"/>
    </source>
</evidence>
<dbReference type="KEGG" id="hdh:G5B40_07750"/>
<gene>
    <name evidence="2" type="ORF">G5B40_07750</name>
</gene>
<dbReference type="Pfam" id="PF00353">
    <property type="entry name" value="HemolysinCabind"/>
    <property type="match status" value="1"/>
</dbReference>
<dbReference type="InterPro" id="IPR001343">
    <property type="entry name" value="Hemolysn_Ca-bd"/>
</dbReference>
<dbReference type="EMBL" id="CP049056">
    <property type="protein sequence ID" value="QIE55358.1"/>
    <property type="molecule type" value="Genomic_DNA"/>
</dbReference>
<dbReference type="RefSeq" id="WP_165097159.1">
    <property type="nucleotide sequence ID" value="NZ_CP049056.1"/>
</dbReference>
<name>A0A7L5BX06_9RHOB</name>
<evidence type="ECO:0000313" key="3">
    <source>
        <dbReference type="Proteomes" id="UP000503336"/>
    </source>
</evidence>
<dbReference type="InterPro" id="IPR011049">
    <property type="entry name" value="Serralysin-like_metalloprot_C"/>
</dbReference>
<protein>
    <recommendedName>
        <fullName evidence="4">Calcium-binding protein</fullName>
    </recommendedName>
</protein>
<dbReference type="PRINTS" id="PR00313">
    <property type="entry name" value="CABNDNGRPT"/>
</dbReference>
<dbReference type="GO" id="GO:0005509">
    <property type="term" value="F:calcium ion binding"/>
    <property type="evidence" value="ECO:0007669"/>
    <property type="project" value="InterPro"/>
</dbReference>
<keyword evidence="3" id="KW-1185">Reference proteome</keyword>
<reference evidence="2 3" key="1">
    <citation type="submission" date="2020-02" db="EMBL/GenBank/DDBJ databases">
        <title>complete genome sequence of Rhodobacteraceae bacterium.</title>
        <authorList>
            <person name="Park J."/>
            <person name="Kim Y.-S."/>
            <person name="Kim K.-H."/>
        </authorList>
    </citation>
    <scope>NUCLEOTIDE SEQUENCE [LARGE SCALE GENOMIC DNA]</scope>
    <source>
        <strain evidence="2 3">RR4-56</strain>
    </source>
</reference>
<feature type="region of interest" description="Disordered" evidence="1">
    <location>
        <begin position="196"/>
        <end position="218"/>
    </location>
</feature>
<dbReference type="Gene3D" id="2.150.10.10">
    <property type="entry name" value="Serralysin-like metalloprotease, C-terminal"/>
    <property type="match status" value="1"/>
</dbReference>
<feature type="compositionally biased region" description="Polar residues" evidence="1">
    <location>
        <begin position="208"/>
        <end position="218"/>
    </location>
</feature>
<sequence length="218" mass="21969">MRGFASRARAAAGEMLEESFPLTNAFEAQPPAPSDQPSPFPLLAPADFATVFATRIIYAGGGDLGRFENSTPIPAEADGSGGADTLIGGSADDTLFGGSGDDHLFPGVASNLARGGDGNDLIDAYGASGNANDLNRLCGSAGEDTFMGDPLSGDNIAGAFGDLSLGDGDPDQLFGFNNAGSAPIYQFATGQDTIVDDGAAIPEGSPELPQSSPEVDCD</sequence>
<proteinExistence type="predicted"/>
<dbReference type="SUPFAM" id="SSF51120">
    <property type="entry name" value="beta-Roll"/>
    <property type="match status" value="1"/>
</dbReference>
<evidence type="ECO:0000313" key="2">
    <source>
        <dbReference type="EMBL" id="QIE55358.1"/>
    </source>
</evidence>
<dbReference type="Proteomes" id="UP000503336">
    <property type="component" value="Chromosome"/>
</dbReference>
<accession>A0A7L5BX06</accession>
<organism evidence="2 3">
    <name type="scientific">Pikeienuella piscinae</name>
    <dbReference type="NCBI Taxonomy" id="2748098"/>
    <lineage>
        <taxon>Bacteria</taxon>
        <taxon>Pseudomonadati</taxon>
        <taxon>Pseudomonadota</taxon>
        <taxon>Alphaproteobacteria</taxon>
        <taxon>Rhodobacterales</taxon>
        <taxon>Paracoccaceae</taxon>
        <taxon>Pikeienuella</taxon>
    </lineage>
</organism>